<protein>
    <recommendedName>
        <fullName evidence="2">DUF262 domain-containing protein</fullName>
    </recommendedName>
</protein>
<proteinExistence type="predicted"/>
<accession>A0A382BFL6</accession>
<gene>
    <name evidence="1" type="ORF">METZ01_LOCUS164916</name>
</gene>
<dbReference type="EMBL" id="UINC01029403">
    <property type="protein sequence ID" value="SVB12062.1"/>
    <property type="molecule type" value="Genomic_DNA"/>
</dbReference>
<reference evidence="1" key="1">
    <citation type="submission" date="2018-05" db="EMBL/GenBank/DDBJ databases">
        <authorList>
            <person name="Lanie J.A."/>
            <person name="Ng W.-L."/>
            <person name="Kazmierczak K.M."/>
            <person name="Andrzejewski T.M."/>
            <person name="Davidsen T.M."/>
            <person name="Wayne K.J."/>
            <person name="Tettelin H."/>
            <person name="Glass J.I."/>
            <person name="Rusch D."/>
            <person name="Podicherti R."/>
            <person name="Tsui H.-C.T."/>
            <person name="Winkler M.E."/>
        </authorList>
    </citation>
    <scope>NUCLEOTIDE SEQUENCE</scope>
</reference>
<organism evidence="1">
    <name type="scientific">marine metagenome</name>
    <dbReference type="NCBI Taxonomy" id="408172"/>
    <lineage>
        <taxon>unclassified sequences</taxon>
        <taxon>metagenomes</taxon>
        <taxon>ecological metagenomes</taxon>
    </lineage>
</organism>
<evidence type="ECO:0008006" key="2">
    <source>
        <dbReference type="Google" id="ProtNLM"/>
    </source>
</evidence>
<dbReference type="AlphaFoldDB" id="A0A382BFL6"/>
<name>A0A382BFL6_9ZZZZ</name>
<sequence>MFKIAKELLSTTFATRTDITLGELLFNKLIIDFSPEEYQRFFRASVRWQRALMVSFFTNSPDEPILIPEIALRYQVKDDGSVHIEVMDGCQRTTTAINFMLGLFVLPNKPAISGFELDGKVYNLVGMSFKDIKIKYPDVATWLENRTIHCQIYVNISDAHAAHVFVNVLNNSNALTDQEKRNATRSFLARFVRKISRTQSHDLFELEANEVDCKKVKVSHKKMGVDQMIAELATMMVFGPHDLGTTSSKVDKLYEDERFIKKFGYTTAIEKTLKIALSGIDRNHALKETFTPKVLRNYLYIVNEMDKMNYRVNADKFMALYGMAHSKLKLITAAEKKAHPTFTKSDYAIHMSNNVHKDNKAALDMLMIKMMELSDGTEFGSVDPKRFYTKEEVAIMATVQNNICLRCDKELGDDPVGAHGYSWTQGSLTITGEGYAAHKYCNWEEGKGVAA</sequence>
<evidence type="ECO:0000313" key="1">
    <source>
        <dbReference type="EMBL" id="SVB12062.1"/>
    </source>
</evidence>